<dbReference type="Proteomes" id="UP000053766">
    <property type="component" value="Unassembled WGS sequence"/>
</dbReference>
<evidence type="ECO:0000313" key="2">
    <source>
        <dbReference type="Proteomes" id="UP000053766"/>
    </source>
</evidence>
<sequence>MNIRQHTITEASRHSFQFSVGTLPTLSVLASSSFSQGGTAMSPTGKCCMPGYEAERDKLREYLGIEWIPGGLKQSVKPRQFNPRLSPIITLKTLIILNNENMKLIGYCAIVLR</sequence>
<reference evidence="1 2" key="1">
    <citation type="submission" date="2013-11" db="EMBL/GenBank/DDBJ databases">
        <title>Draft genome of the bovine lungworm Dictyocaulus viviparus.</title>
        <authorList>
            <person name="Mitreva M."/>
        </authorList>
    </citation>
    <scope>NUCLEOTIDE SEQUENCE [LARGE SCALE GENOMIC DNA]</scope>
    <source>
        <strain evidence="1 2">HannoverDv2000</strain>
    </source>
</reference>
<dbReference type="AlphaFoldDB" id="A0A0D8XIS7"/>
<protein>
    <submittedName>
        <fullName evidence="1">Uncharacterized protein</fullName>
    </submittedName>
</protein>
<gene>
    <name evidence="1" type="ORF">DICVIV_11795</name>
</gene>
<reference evidence="2" key="2">
    <citation type="journal article" date="2016" name="Sci. Rep.">
        <title>Dictyocaulus viviparus genome, variome and transcriptome elucidate lungworm biology and support future intervention.</title>
        <authorList>
            <person name="McNulty S.N."/>
            <person name="Strube C."/>
            <person name="Rosa B.A."/>
            <person name="Martin J.C."/>
            <person name="Tyagi R."/>
            <person name="Choi Y.J."/>
            <person name="Wang Q."/>
            <person name="Hallsworth Pepin K."/>
            <person name="Zhang X."/>
            <person name="Ozersky P."/>
            <person name="Wilson R.K."/>
            <person name="Sternberg P.W."/>
            <person name="Gasser R.B."/>
            <person name="Mitreva M."/>
        </authorList>
    </citation>
    <scope>NUCLEOTIDE SEQUENCE [LARGE SCALE GENOMIC DNA]</scope>
    <source>
        <strain evidence="2">HannoverDv2000</strain>
    </source>
</reference>
<accession>A0A0D8XIS7</accession>
<name>A0A0D8XIS7_DICVI</name>
<dbReference type="OrthoDB" id="5862048at2759"/>
<dbReference type="EMBL" id="KN716694">
    <property type="protein sequence ID" value="KJH42211.1"/>
    <property type="molecule type" value="Genomic_DNA"/>
</dbReference>
<evidence type="ECO:0000313" key="1">
    <source>
        <dbReference type="EMBL" id="KJH42211.1"/>
    </source>
</evidence>
<proteinExistence type="predicted"/>
<keyword evidence="2" id="KW-1185">Reference proteome</keyword>
<organism evidence="1 2">
    <name type="scientific">Dictyocaulus viviparus</name>
    <name type="common">Bovine lungworm</name>
    <dbReference type="NCBI Taxonomy" id="29172"/>
    <lineage>
        <taxon>Eukaryota</taxon>
        <taxon>Metazoa</taxon>
        <taxon>Ecdysozoa</taxon>
        <taxon>Nematoda</taxon>
        <taxon>Chromadorea</taxon>
        <taxon>Rhabditida</taxon>
        <taxon>Rhabditina</taxon>
        <taxon>Rhabditomorpha</taxon>
        <taxon>Strongyloidea</taxon>
        <taxon>Metastrongylidae</taxon>
        <taxon>Dictyocaulus</taxon>
    </lineage>
</organism>